<accession>A0A834ZIW5</accession>
<reference evidence="2 3" key="1">
    <citation type="submission" date="2020-04" db="EMBL/GenBank/DDBJ databases">
        <title>Plant Genome Project.</title>
        <authorList>
            <person name="Zhang R.-G."/>
        </authorList>
    </citation>
    <scope>NUCLEOTIDE SEQUENCE [LARGE SCALE GENOMIC DNA]</scope>
    <source>
        <strain evidence="2">YNK0</strain>
        <tissue evidence="2">Leaf</tissue>
    </source>
</reference>
<dbReference type="PANTHER" id="PTHR33448">
    <property type="entry name" value="CHLOROPLAST PROTEIN HCF243-RELATED"/>
    <property type="match status" value="1"/>
</dbReference>
<dbReference type="OMA" id="KFVIIER"/>
<gene>
    <name evidence="2" type="ORF">HHK36_008078</name>
</gene>
<evidence type="ECO:0000313" key="3">
    <source>
        <dbReference type="Proteomes" id="UP000655225"/>
    </source>
</evidence>
<protein>
    <submittedName>
        <fullName evidence="2">Uncharacterized protein</fullName>
    </submittedName>
</protein>
<organism evidence="2 3">
    <name type="scientific">Tetracentron sinense</name>
    <name type="common">Spur-leaf</name>
    <dbReference type="NCBI Taxonomy" id="13715"/>
    <lineage>
        <taxon>Eukaryota</taxon>
        <taxon>Viridiplantae</taxon>
        <taxon>Streptophyta</taxon>
        <taxon>Embryophyta</taxon>
        <taxon>Tracheophyta</taxon>
        <taxon>Spermatophyta</taxon>
        <taxon>Magnoliopsida</taxon>
        <taxon>Trochodendrales</taxon>
        <taxon>Trochodendraceae</taxon>
        <taxon>Tetracentron</taxon>
    </lineage>
</organism>
<dbReference type="Proteomes" id="UP000655225">
    <property type="component" value="Unassembled WGS sequence"/>
</dbReference>
<evidence type="ECO:0000256" key="1">
    <source>
        <dbReference type="SAM" id="MobiDB-lite"/>
    </source>
</evidence>
<proteinExistence type="predicted"/>
<sequence length="190" mass="21511">MEEIEKLHKNRKHKKSTWVEALGFKKDIMQFLTCLRNLKFRCFGSFPGSDIISDEEEDEEVQEHQVGMEGTEGTGPSRTVFSKWFMVLQENQKNGLRKEERKERGEEESGEATSVPPSNALLLMRCSGLAAGAGVGSFLFSVGKPLRCGSSRIAEVEAIRWGIQLALCRNWKFVIIERIRCHGDPRPPVQ</sequence>
<dbReference type="PANTHER" id="PTHR33448:SF3">
    <property type="entry name" value="OS09G0370000 PROTEIN"/>
    <property type="match status" value="1"/>
</dbReference>
<feature type="compositionally biased region" description="Basic and acidic residues" evidence="1">
    <location>
        <begin position="96"/>
        <end position="107"/>
    </location>
</feature>
<name>A0A834ZIW5_TETSI</name>
<dbReference type="EMBL" id="JABCRI010000005">
    <property type="protein sequence ID" value="KAF8405998.1"/>
    <property type="molecule type" value="Genomic_DNA"/>
</dbReference>
<feature type="region of interest" description="Disordered" evidence="1">
    <location>
        <begin position="92"/>
        <end position="115"/>
    </location>
</feature>
<keyword evidence="3" id="KW-1185">Reference proteome</keyword>
<dbReference type="AlphaFoldDB" id="A0A834ZIW5"/>
<evidence type="ECO:0000313" key="2">
    <source>
        <dbReference type="EMBL" id="KAF8405998.1"/>
    </source>
</evidence>
<comment type="caution">
    <text evidence="2">The sequence shown here is derived from an EMBL/GenBank/DDBJ whole genome shotgun (WGS) entry which is preliminary data.</text>
</comment>
<dbReference type="OrthoDB" id="1919674at2759"/>